<feature type="transmembrane region" description="Helical" evidence="7">
    <location>
        <begin position="6"/>
        <end position="26"/>
    </location>
</feature>
<feature type="transmembrane region" description="Helical" evidence="7">
    <location>
        <begin position="174"/>
        <end position="195"/>
    </location>
</feature>
<comment type="caution">
    <text evidence="10">The sequence shown here is derived from an EMBL/GenBank/DDBJ whole genome shotgun (WGS) entry which is preliminary data.</text>
</comment>
<proteinExistence type="inferred from homology"/>
<evidence type="ECO:0000313" key="11">
    <source>
        <dbReference type="Proteomes" id="UP000295418"/>
    </source>
</evidence>
<dbReference type="GO" id="GO:0008137">
    <property type="term" value="F:NADH dehydrogenase (ubiquinone) activity"/>
    <property type="evidence" value="ECO:0007669"/>
    <property type="project" value="InterPro"/>
</dbReference>
<feature type="transmembrane region" description="Helical" evidence="7">
    <location>
        <begin position="497"/>
        <end position="519"/>
    </location>
</feature>
<evidence type="ECO:0000256" key="1">
    <source>
        <dbReference type="ARBA" id="ARBA00004651"/>
    </source>
</evidence>
<dbReference type="GO" id="GO:0042773">
    <property type="term" value="P:ATP synthesis coupled electron transport"/>
    <property type="evidence" value="ECO:0007669"/>
    <property type="project" value="InterPro"/>
</dbReference>
<feature type="transmembrane region" description="Helical" evidence="7">
    <location>
        <begin position="464"/>
        <end position="485"/>
    </location>
</feature>
<dbReference type="AlphaFoldDB" id="A0A4R4ECC5"/>
<dbReference type="InterPro" id="IPR001750">
    <property type="entry name" value="ND/Mrp_TM"/>
</dbReference>
<evidence type="ECO:0000256" key="2">
    <source>
        <dbReference type="ARBA" id="ARBA00008483"/>
    </source>
</evidence>
<dbReference type="GO" id="GO:0015990">
    <property type="term" value="P:electron transport coupled proton transport"/>
    <property type="evidence" value="ECO:0007669"/>
    <property type="project" value="TreeGrafter"/>
</dbReference>
<feature type="transmembrane region" description="Helical" evidence="7">
    <location>
        <begin position="419"/>
        <end position="444"/>
    </location>
</feature>
<dbReference type="InterPro" id="IPR018393">
    <property type="entry name" value="NADHpl_OxRdtase_5_subgr"/>
</dbReference>
<dbReference type="EMBL" id="SKFG01000011">
    <property type="protein sequence ID" value="TCZ76803.1"/>
    <property type="molecule type" value="Genomic_DNA"/>
</dbReference>
<dbReference type="NCBIfam" id="TIGR01974">
    <property type="entry name" value="NDH_I_L"/>
    <property type="match status" value="1"/>
</dbReference>
<keyword evidence="11" id="KW-1185">Reference proteome</keyword>
<dbReference type="OrthoDB" id="9807568at2"/>
<dbReference type="GO" id="GO:0003954">
    <property type="term" value="F:NADH dehydrogenase activity"/>
    <property type="evidence" value="ECO:0007669"/>
    <property type="project" value="TreeGrafter"/>
</dbReference>
<dbReference type="PANTHER" id="PTHR42829:SF2">
    <property type="entry name" value="NADH-UBIQUINONE OXIDOREDUCTASE CHAIN 5"/>
    <property type="match status" value="1"/>
</dbReference>
<accession>A0A4R4ECC5</accession>
<feature type="domain" description="NADH-Ubiquinone oxidoreductase (complex I) chain 5 N-terminal" evidence="9">
    <location>
        <begin position="71"/>
        <end position="121"/>
    </location>
</feature>
<feature type="transmembrane region" description="Helical" evidence="7">
    <location>
        <begin position="144"/>
        <end position="162"/>
    </location>
</feature>
<feature type="transmembrane region" description="Helical" evidence="7">
    <location>
        <begin position="603"/>
        <end position="624"/>
    </location>
</feature>
<protein>
    <submittedName>
        <fullName evidence="10">NADH-quinone oxidoreductase subunit L</fullName>
    </submittedName>
</protein>
<evidence type="ECO:0000256" key="3">
    <source>
        <dbReference type="ARBA" id="ARBA00022692"/>
    </source>
</evidence>
<dbReference type="Proteomes" id="UP000295418">
    <property type="component" value="Unassembled WGS sequence"/>
</dbReference>
<dbReference type="RefSeq" id="WP_132418391.1">
    <property type="nucleotide sequence ID" value="NZ_SKFG01000011.1"/>
</dbReference>
<feature type="transmembrane region" description="Helical" evidence="7">
    <location>
        <begin position="315"/>
        <end position="338"/>
    </location>
</feature>
<evidence type="ECO:0000259" key="9">
    <source>
        <dbReference type="Pfam" id="PF00662"/>
    </source>
</evidence>
<evidence type="ECO:0000256" key="7">
    <source>
        <dbReference type="SAM" id="Phobius"/>
    </source>
</evidence>
<dbReference type="Pfam" id="PF00662">
    <property type="entry name" value="Proton_antipo_N"/>
    <property type="match status" value="1"/>
</dbReference>
<dbReference type="GO" id="GO:0005886">
    <property type="term" value="C:plasma membrane"/>
    <property type="evidence" value="ECO:0007669"/>
    <property type="project" value="UniProtKB-SubCell"/>
</dbReference>
<keyword evidence="3 6" id="KW-0812">Transmembrane</keyword>
<comment type="subcellular location">
    <subcellularLocation>
        <location evidence="1">Cell membrane</location>
        <topology evidence="1">Multi-pass membrane protein</topology>
    </subcellularLocation>
    <subcellularLocation>
        <location evidence="6">Membrane</location>
        <topology evidence="6">Multi-pass membrane protein</topology>
    </subcellularLocation>
</comment>
<organism evidence="10 11">
    <name type="scientific">Paenibacillus albiflavus</name>
    <dbReference type="NCBI Taxonomy" id="2545760"/>
    <lineage>
        <taxon>Bacteria</taxon>
        <taxon>Bacillati</taxon>
        <taxon>Bacillota</taxon>
        <taxon>Bacilli</taxon>
        <taxon>Bacillales</taxon>
        <taxon>Paenibacillaceae</taxon>
        <taxon>Paenibacillus</taxon>
    </lineage>
</organism>
<feature type="transmembrane region" description="Helical" evidence="7">
    <location>
        <begin position="344"/>
        <end position="362"/>
    </location>
</feature>
<feature type="transmembrane region" description="Helical" evidence="7">
    <location>
        <begin position="88"/>
        <end position="107"/>
    </location>
</feature>
<dbReference type="PRINTS" id="PR01434">
    <property type="entry name" value="NADHDHGNASE5"/>
</dbReference>
<gene>
    <name evidence="10" type="ORF">E0485_12520</name>
</gene>
<sequence>MVSDYSQYAWLVPLFPLFAFFILIAMGRQWKAVGSLVGIIAMLASFVMSLLIFLGRMGDHVADYAWKDWTWITAGGFNLTMGFEVTNLNALMLVIVTFVALLVNIYSRGYMHGDERMNVFFAYIALFSFSMLGLVISSNLIELYIFWELVGVCSFLLIGFWFHKPEARAAAKKAFIVTRIGDVGLLIGILLLFWYMPNHSLDFSDIHNAFAGGAVGEFTVGLTAAIAILIFVGAMGKSGQFPLHTWLPDAMEGPTPISALIHAATMVAAGVYLVARTYDIFLASPDALMVVAIVGGFTAIFAATIGVAQNDIKRVLAYSTVSQLGYMMMALGIGVSYASGMFHLFTHAFFKALLFLAAGSIIHATGTQDIRQMGGLSGKMKVTMTTFAIGALALAGIVPFAGFWSKDVILAEAWDHNQILFWVGLVAAFFTAFYMARLFFLVFVGKKRSDYEAHESPVSMTFPLVVLAILAVGAGFIMTPFNSWFGTWITGHEHVEVANYTVMILSTLAGVLGIGLGYVKYGRGAVQFPSDANANWLYTLVHRKYYIDEIYDYIIVKPISYIGWLLKLFDHYVVDGLVRLVAASVNGLGRLSSRLQNGQLQRYGLIMVFGIVIITLAIVGRRFFE</sequence>
<evidence type="ECO:0000256" key="4">
    <source>
        <dbReference type="ARBA" id="ARBA00022989"/>
    </source>
</evidence>
<dbReference type="PANTHER" id="PTHR42829">
    <property type="entry name" value="NADH-UBIQUINONE OXIDOREDUCTASE CHAIN 5"/>
    <property type="match status" value="1"/>
</dbReference>
<evidence type="ECO:0000256" key="5">
    <source>
        <dbReference type="ARBA" id="ARBA00023136"/>
    </source>
</evidence>
<evidence type="ECO:0000256" key="6">
    <source>
        <dbReference type="RuleBase" id="RU000320"/>
    </source>
</evidence>
<keyword evidence="4 7" id="KW-1133">Transmembrane helix</keyword>
<dbReference type="Gene3D" id="1.20.5.2700">
    <property type="match status" value="1"/>
</dbReference>
<feature type="transmembrane region" description="Helical" evidence="7">
    <location>
        <begin position="382"/>
        <end position="404"/>
    </location>
</feature>
<dbReference type="Pfam" id="PF00361">
    <property type="entry name" value="Proton_antipo_M"/>
    <property type="match status" value="1"/>
</dbReference>
<reference evidence="10 11" key="1">
    <citation type="submission" date="2019-03" db="EMBL/GenBank/DDBJ databases">
        <authorList>
            <person name="Kim M.K.M."/>
        </authorList>
    </citation>
    <scope>NUCLEOTIDE SEQUENCE [LARGE SCALE GENOMIC DNA]</scope>
    <source>
        <strain evidence="10 11">18JY21-1</strain>
    </source>
</reference>
<evidence type="ECO:0000313" key="10">
    <source>
        <dbReference type="EMBL" id="TCZ76803.1"/>
    </source>
</evidence>
<dbReference type="PRINTS" id="PR01435">
    <property type="entry name" value="NPOXDRDTASE5"/>
</dbReference>
<name>A0A4R4ECC5_9BACL</name>
<comment type="similarity">
    <text evidence="2">Belongs to the CPA3 antiporters (TC 2.A.63) subunit A family.</text>
</comment>
<feature type="transmembrane region" description="Helical" evidence="7">
    <location>
        <begin position="119"/>
        <end position="138"/>
    </location>
</feature>
<dbReference type="InterPro" id="IPR001516">
    <property type="entry name" value="Proton_antipo_N"/>
</dbReference>
<dbReference type="NCBIfam" id="NF005141">
    <property type="entry name" value="PRK06590.1"/>
    <property type="match status" value="1"/>
</dbReference>
<feature type="domain" description="NADH:quinone oxidoreductase/Mrp antiporter transmembrane" evidence="8">
    <location>
        <begin position="137"/>
        <end position="431"/>
    </location>
</feature>
<feature type="transmembrane region" description="Helical" evidence="7">
    <location>
        <begin position="33"/>
        <end position="54"/>
    </location>
</feature>
<feature type="transmembrane region" description="Helical" evidence="7">
    <location>
        <begin position="287"/>
        <end position="308"/>
    </location>
</feature>
<keyword evidence="5 7" id="KW-0472">Membrane</keyword>
<feature type="transmembrane region" description="Helical" evidence="7">
    <location>
        <begin position="215"/>
        <end position="236"/>
    </location>
</feature>
<dbReference type="InterPro" id="IPR003945">
    <property type="entry name" value="NU5C-like"/>
</dbReference>
<evidence type="ECO:0000259" key="8">
    <source>
        <dbReference type="Pfam" id="PF00361"/>
    </source>
</evidence>
<feature type="transmembrane region" description="Helical" evidence="7">
    <location>
        <begin position="257"/>
        <end position="275"/>
    </location>
</feature>